<sequence>MLIVAQHAVTDPAVFWPTAAQAPLPDDVRLLQVLPSIDGRHGVCLWQAESVERVREIVDAAVGHVSRNEFFPVEEQTAVGLAMHGVGAEHG</sequence>
<dbReference type="AlphaFoldDB" id="W0RT41"/>
<dbReference type="HOGENOM" id="CLU_193776_0_0_0"/>
<organism evidence="1 2">
    <name type="scientific">Gemmatirosa kalamazoonensis</name>
    <dbReference type="NCBI Taxonomy" id="861299"/>
    <lineage>
        <taxon>Bacteria</taxon>
        <taxon>Pseudomonadati</taxon>
        <taxon>Gemmatimonadota</taxon>
        <taxon>Gemmatimonadia</taxon>
        <taxon>Gemmatimonadales</taxon>
        <taxon>Gemmatimonadaceae</taxon>
        <taxon>Gemmatirosa</taxon>
    </lineage>
</organism>
<proteinExistence type="predicted"/>
<protein>
    <submittedName>
        <fullName evidence="1">Uncharacterized protein</fullName>
    </submittedName>
</protein>
<name>W0RT41_9BACT</name>
<accession>W0RT41</accession>
<dbReference type="KEGG" id="gba:J421_5188"/>
<dbReference type="RefSeq" id="WP_025414052.1">
    <property type="nucleotide sequence ID" value="NZ_CP007129.1"/>
</dbReference>
<keyword evidence="2" id="KW-1185">Reference proteome</keyword>
<dbReference type="InParanoid" id="W0RT41"/>
<dbReference type="OrthoDB" id="3690833at2"/>
<keyword evidence="1" id="KW-0614">Plasmid</keyword>
<dbReference type="Proteomes" id="UP000019151">
    <property type="component" value="Plasmid 1"/>
</dbReference>
<reference evidence="1 2" key="1">
    <citation type="journal article" date="2014" name="Genome Announc.">
        <title>Genome Sequence and Methylome of Soil Bacterium Gemmatirosa kalamazoonensis KBS708T, a Member of the Rarely Cultivated Gemmatimonadetes Phylum.</title>
        <authorList>
            <person name="Debruyn J.M."/>
            <person name="Radosevich M."/>
            <person name="Wommack K.E."/>
            <person name="Polson S.W."/>
            <person name="Hauser L.J."/>
            <person name="Fawaz M.N."/>
            <person name="Korlach J."/>
            <person name="Tsai Y.C."/>
        </authorList>
    </citation>
    <scope>NUCLEOTIDE SEQUENCE [LARGE SCALE GENOMIC DNA]</scope>
    <source>
        <strain evidence="1 2">KBS708</strain>
        <plasmid evidence="2">Plasmid 1</plasmid>
    </source>
</reference>
<geneLocation type="plasmid" evidence="1 2">
    <name>1</name>
</geneLocation>
<dbReference type="EMBL" id="CP007129">
    <property type="protein sequence ID" value="AHG92723.1"/>
    <property type="molecule type" value="Genomic_DNA"/>
</dbReference>
<evidence type="ECO:0000313" key="1">
    <source>
        <dbReference type="EMBL" id="AHG92723.1"/>
    </source>
</evidence>
<evidence type="ECO:0000313" key="2">
    <source>
        <dbReference type="Proteomes" id="UP000019151"/>
    </source>
</evidence>
<gene>
    <name evidence="1" type="ORF">J421_5188</name>
</gene>